<protein>
    <submittedName>
        <fullName evidence="1">Conjugative transposon protein TraN</fullName>
    </submittedName>
</protein>
<organism evidence="1 2">
    <name type="scientific">Spirosoma pollinicola</name>
    <dbReference type="NCBI Taxonomy" id="2057025"/>
    <lineage>
        <taxon>Bacteria</taxon>
        <taxon>Pseudomonadati</taxon>
        <taxon>Bacteroidota</taxon>
        <taxon>Cytophagia</taxon>
        <taxon>Cytophagales</taxon>
        <taxon>Cytophagaceae</taxon>
        <taxon>Spirosoma</taxon>
    </lineage>
</organism>
<accession>A0A2K8ZC32</accession>
<dbReference type="Proteomes" id="UP000232883">
    <property type="component" value="Chromosome"/>
</dbReference>
<evidence type="ECO:0000313" key="1">
    <source>
        <dbReference type="EMBL" id="AUD07416.1"/>
    </source>
</evidence>
<keyword evidence="2" id="KW-1185">Reference proteome</keyword>
<dbReference type="InterPro" id="IPR022298">
    <property type="entry name" value="Conjug_transposon_TraN"/>
</dbReference>
<evidence type="ECO:0000313" key="2">
    <source>
        <dbReference type="Proteomes" id="UP000232883"/>
    </source>
</evidence>
<name>A0A2K8ZC32_9BACT</name>
<proteinExistence type="predicted"/>
<dbReference type="Pfam" id="PF13595">
    <property type="entry name" value="DUF4138"/>
    <property type="match status" value="1"/>
</dbReference>
<dbReference type="AlphaFoldDB" id="A0A2K8ZC32"/>
<reference evidence="1 2" key="1">
    <citation type="submission" date="2017-11" db="EMBL/GenBank/DDBJ databases">
        <title>Taxonomic description and genome sequences of Spirosoma HA7 sp. nov., isolated from pollen microhabitat of Corylus avellana.</title>
        <authorList>
            <person name="Ambika Manirajan B."/>
            <person name="Suarez C."/>
            <person name="Ratering S."/>
            <person name="Geissler-Plaum R."/>
            <person name="Cardinale M."/>
            <person name="Sylvia S."/>
        </authorList>
    </citation>
    <scope>NUCLEOTIDE SEQUENCE [LARGE SCALE GENOMIC DNA]</scope>
    <source>
        <strain evidence="1 2">HA7</strain>
    </source>
</reference>
<dbReference type="KEGG" id="spir:CWM47_21620"/>
<gene>
    <name evidence="1" type="primary">traN</name>
    <name evidence="1" type="ORF">CWM47_21620</name>
</gene>
<dbReference type="NCBIfam" id="TIGR03780">
    <property type="entry name" value="Bac_Flav_CT_N"/>
    <property type="match status" value="1"/>
</dbReference>
<dbReference type="EMBL" id="CP025096">
    <property type="protein sequence ID" value="AUD07416.1"/>
    <property type="molecule type" value="Genomic_DNA"/>
</dbReference>
<dbReference type="OrthoDB" id="1038500at2"/>
<sequence>MTIVNNNAHALRVPAIPIRDYNVVKSYYTELPYNKTISIIFPTPIKSVDLGSRDIIADKASDVENVLKVKASKVGFNETNFSVITTDGKFYSFVANYNEQPALLALNLTMNTMALEGPARVGGSREDSEEFINGLNAKDGVIQFSGIRASASEVVYNCDQVNHKRRTIRHLGVSENLMEATIRGFYVKDNVMYVKLQLKNKSNINYDIDYMRFFIVDKTIAKRTTFQETEIVPFYVHNNGIRVIPGHQKMEQVLAFQKFTIPDNKRILVQINEAGGGRALTFLMNNEDIMNSGKL</sequence>